<dbReference type="Gene3D" id="2.40.30.90">
    <property type="entry name" value="Bacterial fluorinating enzyme like"/>
    <property type="match status" value="1"/>
</dbReference>
<dbReference type="SUPFAM" id="SSF101852">
    <property type="entry name" value="Bacterial fluorinating enzyme, C-terminal domain"/>
    <property type="match status" value="1"/>
</dbReference>
<dbReference type="Pfam" id="PF01887">
    <property type="entry name" value="SAM_HAT_N"/>
    <property type="match status" value="1"/>
</dbReference>
<dbReference type="InterPro" id="IPR023227">
    <property type="entry name" value="SAM_OH_AdoTrfase_C_sf"/>
</dbReference>
<dbReference type="InterPro" id="IPR046469">
    <property type="entry name" value="SAM_HAT_N"/>
</dbReference>
<dbReference type="InterPro" id="IPR023228">
    <property type="entry name" value="SAM_OH_AdoTrfase_N_sf"/>
</dbReference>
<evidence type="ECO:0000259" key="3">
    <source>
        <dbReference type="Pfam" id="PF01887"/>
    </source>
</evidence>
<dbReference type="InterPro" id="IPR002747">
    <property type="entry name" value="SAM_OH_AdoTrfase"/>
</dbReference>
<evidence type="ECO:0000256" key="1">
    <source>
        <dbReference type="ARBA" id="ARBA00022691"/>
    </source>
</evidence>
<comment type="similarity">
    <text evidence="2">Belongs to the SAM hydrolase / SAM-dependent halogenase family.</text>
</comment>
<feature type="domain" description="S-adenosyl-l-methionine hydroxide adenosyltransferase C-terminal" evidence="4">
    <location>
        <begin position="161"/>
        <end position="239"/>
    </location>
</feature>
<evidence type="ECO:0000313" key="5">
    <source>
        <dbReference type="EMBL" id="VAX05366.1"/>
    </source>
</evidence>
<name>A0A3B1AHK6_9ZZZZ</name>
<evidence type="ECO:0008006" key="6">
    <source>
        <dbReference type="Google" id="ProtNLM"/>
    </source>
</evidence>
<protein>
    <recommendedName>
        <fullName evidence="6">Adenosyl-chloride synthase</fullName>
    </recommendedName>
</protein>
<dbReference type="PIRSF" id="PIRSF006779">
    <property type="entry name" value="UCP006779"/>
    <property type="match status" value="1"/>
</dbReference>
<dbReference type="Gene3D" id="3.40.50.10790">
    <property type="entry name" value="S-adenosyl-l-methionine hydroxide adenosyltransferase, N-terminal"/>
    <property type="match status" value="1"/>
</dbReference>
<dbReference type="AlphaFoldDB" id="A0A3B1AHK6"/>
<evidence type="ECO:0000259" key="4">
    <source>
        <dbReference type="Pfam" id="PF20257"/>
    </source>
</evidence>
<dbReference type="PANTHER" id="PTHR35092:SF1">
    <property type="entry name" value="CHLORINASE MJ1651"/>
    <property type="match status" value="1"/>
</dbReference>
<organism evidence="5">
    <name type="scientific">hydrothermal vent metagenome</name>
    <dbReference type="NCBI Taxonomy" id="652676"/>
    <lineage>
        <taxon>unclassified sequences</taxon>
        <taxon>metagenomes</taxon>
        <taxon>ecological metagenomes</taxon>
    </lineage>
</organism>
<dbReference type="Pfam" id="PF20257">
    <property type="entry name" value="SAM_HAT_C"/>
    <property type="match status" value="1"/>
</dbReference>
<dbReference type="InterPro" id="IPR046470">
    <property type="entry name" value="SAM_HAT_C"/>
</dbReference>
<dbReference type="PANTHER" id="PTHR35092">
    <property type="entry name" value="CHLORINASE MJ1651"/>
    <property type="match status" value="1"/>
</dbReference>
<dbReference type="SUPFAM" id="SSF102522">
    <property type="entry name" value="Bacterial fluorinating enzyme, N-terminal domain"/>
    <property type="match status" value="1"/>
</dbReference>
<reference evidence="5" key="1">
    <citation type="submission" date="2018-06" db="EMBL/GenBank/DDBJ databases">
        <authorList>
            <person name="Zhirakovskaya E."/>
        </authorList>
    </citation>
    <scope>NUCLEOTIDE SEQUENCE</scope>
</reference>
<evidence type="ECO:0000256" key="2">
    <source>
        <dbReference type="ARBA" id="ARBA00024035"/>
    </source>
</evidence>
<proteinExistence type="inferred from homology"/>
<sequence>MILLFTDYGWQAAYVGQLKAAIYEVSASLSVIDLQHDAPPFNPRASAYLLASLIDFLPPEVVVLAVVDPGVGNDSRRPLVMKADARWYVGPDNGLLNVVAKHAQKLEFWQIDWRPEGLGKTFHGRDLFAPIAALLESGGEAELTPLACDEIGFKDWLLDLAEVIYIDNFANAISGLRAETVSIDMRIRLGDRDVGFAETFSAVAEGEGFWYINANGLVEIAVNQGQAALAYNLKIGDPVNMYQPEG</sequence>
<keyword evidence="1" id="KW-0949">S-adenosyl-L-methionine</keyword>
<dbReference type="EMBL" id="UOFY01000001">
    <property type="protein sequence ID" value="VAX05366.1"/>
    <property type="molecule type" value="Genomic_DNA"/>
</dbReference>
<feature type="domain" description="S-adenosyl-l-methionine hydroxide adenosyltransferase N-terminal" evidence="3">
    <location>
        <begin position="2"/>
        <end position="142"/>
    </location>
</feature>
<accession>A0A3B1AHK6</accession>
<gene>
    <name evidence="5" type="ORF">MNBD_GAMMA25-1204</name>
</gene>